<accession>A0A7Z9BNK8</accession>
<feature type="transmembrane region" description="Helical" evidence="6">
    <location>
        <begin position="121"/>
        <end position="146"/>
    </location>
</feature>
<evidence type="ECO:0008006" key="9">
    <source>
        <dbReference type="Google" id="ProtNLM"/>
    </source>
</evidence>
<evidence type="ECO:0000256" key="1">
    <source>
        <dbReference type="ARBA" id="ARBA00004141"/>
    </source>
</evidence>
<dbReference type="EMBL" id="CZCU02000094">
    <property type="protein sequence ID" value="VXD13055.1"/>
    <property type="molecule type" value="Genomic_DNA"/>
</dbReference>
<evidence type="ECO:0000256" key="6">
    <source>
        <dbReference type="SAM" id="Phobius"/>
    </source>
</evidence>
<dbReference type="Pfam" id="PF04241">
    <property type="entry name" value="DUF423"/>
    <property type="match status" value="1"/>
</dbReference>
<reference evidence="7" key="1">
    <citation type="submission" date="2019-10" db="EMBL/GenBank/DDBJ databases">
        <authorList>
            <consortium name="Genoscope - CEA"/>
            <person name="William W."/>
        </authorList>
    </citation>
    <scope>NUCLEOTIDE SEQUENCE [LARGE SCALE GENOMIC DNA]</scope>
    <source>
        <strain evidence="7">BBR_PRJEB10992</strain>
    </source>
</reference>
<sequence>MKGTGNRELRITNYELIVILKRYNMSKLFLVIASIFGGLSVMAGAFGSHYLKGQLTPPLLEIFTTATRYQMYHALALLFVGILFNRSETPQPWLIAAGWAFITGIGLFSGSLYALSLTGMGWLGMITPIGGIALICGWACLTIASLKS</sequence>
<evidence type="ECO:0000256" key="4">
    <source>
        <dbReference type="ARBA" id="ARBA00022989"/>
    </source>
</evidence>
<dbReference type="PANTHER" id="PTHR43461">
    <property type="entry name" value="TRANSMEMBRANE PROTEIN 256"/>
    <property type="match status" value="1"/>
</dbReference>
<dbReference type="PANTHER" id="PTHR43461:SF1">
    <property type="entry name" value="TRANSMEMBRANE PROTEIN 256"/>
    <property type="match status" value="1"/>
</dbReference>
<gene>
    <name evidence="7" type="ORF">PL8927_220042</name>
</gene>
<dbReference type="GO" id="GO:0005886">
    <property type="term" value="C:plasma membrane"/>
    <property type="evidence" value="ECO:0007669"/>
    <property type="project" value="TreeGrafter"/>
</dbReference>
<feature type="transmembrane region" description="Helical" evidence="6">
    <location>
        <begin position="93"/>
        <end position="115"/>
    </location>
</feature>
<protein>
    <recommendedName>
        <fullName evidence="9">DUF423 domain-containing protein</fullName>
    </recommendedName>
</protein>
<comment type="similarity">
    <text evidence="2">Belongs to the UPF0382 family.</text>
</comment>
<comment type="subcellular location">
    <subcellularLocation>
        <location evidence="1">Membrane</location>
        <topology evidence="1">Multi-pass membrane protein</topology>
    </subcellularLocation>
</comment>
<organism evidence="7 8">
    <name type="scientific">Planktothrix serta PCC 8927</name>
    <dbReference type="NCBI Taxonomy" id="671068"/>
    <lineage>
        <taxon>Bacteria</taxon>
        <taxon>Bacillati</taxon>
        <taxon>Cyanobacteriota</taxon>
        <taxon>Cyanophyceae</taxon>
        <taxon>Oscillatoriophycideae</taxon>
        <taxon>Oscillatoriales</taxon>
        <taxon>Microcoleaceae</taxon>
        <taxon>Planktothrix</taxon>
    </lineage>
</organism>
<dbReference type="AlphaFoldDB" id="A0A7Z9BNK8"/>
<keyword evidence="8" id="KW-1185">Reference proteome</keyword>
<comment type="caution">
    <text evidence="7">The sequence shown here is derived from an EMBL/GenBank/DDBJ whole genome shotgun (WGS) entry which is preliminary data.</text>
</comment>
<proteinExistence type="inferred from homology"/>
<keyword evidence="3 6" id="KW-0812">Transmembrane</keyword>
<feature type="transmembrane region" description="Helical" evidence="6">
    <location>
        <begin position="28"/>
        <end position="49"/>
    </location>
</feature>
<evidence type="ECO:0000256" key="2">
    <source>
        <dbReference type="ARBA" id="ARBA00009694"/>
    </source>
</evidence>
<dbReference type="InterPro" id="IPR006696">
    <property type="entry name" value="DUF423"/>
</dbReference>
<evidence type="ECO:0000313" key="8">
    <source>
        <dbReference type="Proteomes" id="UP000184550"/>
    </source>
</evidence>
<evidence type="ECO:0000313" key="7">
    <source>
        <dbReference type="EMBL" id="VXD13055.1"/>
    </source>
</evidence>
<keyword evidence="4 6" id="KW-1133">Transmembrane helix</keyword>
<feature type="transmembrane region" description="Helical" evidence="6">
    <location>
        <begin position="69"/>
        <end position="86"/>
    </location>
</feature>
<name>A0A7Z9BNK8_9CYAN</name>
<evidence type="ECO:0000256" key="3">
    <source>
        <dbReference type="ARBA" id="ARBA00022692"/>
    </source>
</evidence>
<dbReference type="Proteomes" id="UP000184550">
    <property type="component" value="Unassembled WGS sequence"/>
</dbReference>
<evidence type="ECO:0000256" key="5">
    <source>
        <dbReference type="ARBA" id="ARBA00023136"/>
    </source>
</evidence>
<keyword evidence="5 6" id="KW-0472">Membrane</keyword>